<evidence type="ECO:0000256" key="1">
    <source>
        <dbReference type="SAM" id="Phobius"/>
    </source>
</evidence>
<protein>
    <submittedName>
        <fullName evidence="2">Uncharacterized protein</fullName>
    </submittedName>
</protein>
<keyword evidence="1" id="KW-0472">Membrane</keyword>
<feature type="transmembrane region" description="Helical" evidence="1">
    <location>
        <begin position="152"/>
        <end position="175"/>
    </location>
</feature>
<organism evidence="2 3">
    <name type="scientific">Pyrenophora seminiperda CCB06</name>
    <dbReference type="NCBI Taxonomy" id="1302712"/>
    <lineage>
        <taxon>Eukaryota</taxon>
        <taxon>Fungi</taxon>
        <taxon>Dikarya</taxon>
        <taxon>Ascomycota</taxon>
        <taxon>Pezizomycotina</taxon>
        <taxon>Dothideomycetes</taxon>
        <taxon>Pleosporomycetidae</taxon>
        <taxon>Pleosporales</taxon>
        <taxon>Pleosporineae</taxon>
        <taxon>Pleosporaceae</taxon>
        <taxon>Pyrenophora</taxon>
    </lineage>
</organism>
<sequence>MVELLLAVARRNLPPPVAVVVVQDIPKLAVARQDFAPLAPVVVVQQIAAVRRDLLPPEPVSAVQHIPRLAVARRDFAPLAPVVVVQQTAVARLDLLLLALVVSVQQEQPVAFFGLPSLPQFLLPPVSASHAPIEELAVFVHFEQPGLPVEQLLPLLLLAFAFLAALGFLVALSLFSPYLPFSAPSVAALALVSLMLALIAVSPFSIDDSPPHLLPFLAPGLDRLPHIQTHRQIQKKLVPLPIVPLPVGKKQGPVGHQYLAFEHYHYIRVVGSVWEVAFARAFWLEALLLADAHFVLAGCLSTDSGLFIDDTLTLAVILTTVFTTDAFDFVVTSIRCVAIIAESYVVLLIARYTGEVWRMCAMLARIVNIGNLETFAGH</sequence>
<dbReference type="Proteomes" id="UP000265663">
    <property type="component" value="Unassembled WGS sequence"/>
</dbReference>
<proteinExistence type="predicted"/>
<reference evidence="2 3" key="1">
    <citation type="journal article" date="2014" name="PLoS ONE">
        <title>De novo Genome Assembly of the Fungal Plant Pathogen Pyrenophora semeniperda.</title>
        <authorList>
            <person name="Soliai M.M."/>
            <person name="Meyer S.E."/>
            <person name="Udall J.A."/>
            <person name="Elzinga D.E."/>
            <person name="Hermansen R.A."/>
            <person name="Bodily P.M."/>
            <person name="Hart A.A."/>
            <person name="Coleman C.E."/>
        </authorList>
    </citation>
    <scope>NUCLEOTIDE SEQUENCE [LARGE SCALE GENOMIC DNA]</scope>
    <source>
        <strain evidence="2 3">CCB06</strain>
        <tissue evidence="2">Mycelium</tissue>
    </source>
</reference>
<dbReference type="EMBL" id="KE747824">
    <property type="protein sequence ID" value="RMZ70035.1"/>
    <property type="molecule type" value="Genomic_DNA"/>
</dbReference>
<name>A0A3M7M6B5_9PLEO</name>
<keyword evidence="3" id="KW-1185">Reference proteome</keyword>
<accession>A0A3M7M6B5</accession>
<evidence type="ECO:0000313" key="2">
    <source>
        <dbReference type="EMBL" id="RMZ70035.1"/>
    </source>
</evidence>
<gene>
    <name evidence="2" type="ORF">GMOD_00000072</name>
</gene>
<evidence type="ECO:0000313" key="3">
    <source>
        <dbReference type="Proteomes" id="UP000265663"/>
    </source>
</evidence>
<feature type="transmembrane region" description="Helical" evidence="1">
    <location>
        <begin position="181"/>
        <end position="201"/>
    </location>
</feature>
<keyword evidence="1" id="KW-0812">Transmembrane</keyword>
<dbReference type="AlphaFoldDB" id="A0A3M7M6B5"/>
<keyword evidence="1" id="KW-1133">Transmembrane helix</keyword>